<evidence type="ECO:0000259" key="3">
    <source>
        <dbReference type="Pfam" id="PF13280"/>
    </source>
</evidence>
<accession>A0AAC9UHF8</accession>
<keyword evidence="2" id="KW-0472">Membrane</keyword>
<evidence type="ECO:0000313" key="5">
    <source>
        <dbReference type="Proteomes" id="UP000198329"/>
    </source>
</evidence>
<feature type="region of interest" description="Disordered" evidence="1">
    <location>
        <begin position="391"/>
        <end position="412"/>
    </location>
</feature>
<evidence type="ECO:0000256" key="2">
    <source>
        <dbReference type="SAM" id="Phobius"/>
    </source>
</evidence>
<dbReference type="InterPro" id="IPR026881">
    <property type="entry name" value="WYL_dom"/>
</dbReference>
<feature type="transmembrane region" description="Helical" evidence="2">
    <location>
        <begin position="479"/>
        <end position="498"/>
    </location>
</feature>
<reference evidence="4 5" key="1">
    <citation type="submission" date="2015-03" db="EMBL/GenBank/DDBJ databases">
        <authorList>
            <person name="Xie B.-B."/>
            <person name="Rong J.-C."/>
            <person name="Qin Q.-L."/>
            <person name="Zhang Y.-Z."/>
        </authorList>
    </citation>
    <scope>NUCLEOTIDE SEQUENCE [LARGE SCALE GENOMIC DNA]</scope>
    <source>
        <strain evidence="4 5">KMM 661</strain>
    </source>
</reference>
<dbReference type="GeneID" id="300941421"/>
<dbReference type="RefSeq" id="WP_089368119.1">
    <property type="nucleotide sequence ID" value="NZ_BJXZ01000002.1"/>
</dbReference>
<gene>
    <name evidence="4" type="ORF">PNIG_a1620</name>
</gene>
<evidence type="ECO:0000313" key="4">
    <source>
        <dbReference type="EMBL" id="ASM53758.1"/>
    </source>
</evidence>
<evidence type="ECO:0000256" key="1">
    <source>
        <dbReference type="SAM" id="MobiDB-lite"/>
    </source>
</evidence>
<dbReference type="Pfam" id="PF13280">
    <property type="entry name" value="WYL"/>
    <property type="match status" value="1"/>
</dbReference>
<keyword evidence="5" id="KW-1185">Reference proteome</keyword>
<dbReference type="KEGG" id="png:PNIG_a1620"/>
<keyword evidence="2" id="KW-1133">Transmembrane helix</keyword>
<feature type="domain" description="WYL" evidence="3">
    <location>
        <begin position="292"/>
        <end position="342"/>
    </location>
</feature>
<dbReference type="EMBL" id="CP011036">
    <property type="protein sequence ID" value="ASM53758.1"/>
    <property type="molecule type" value="Genomic_DNA"/>
</dbReference>
<feature type="transmembrane region" description="Helical" evidence="2">
    <location>
        <begin position="441"/>
        <end position="458"/>
    </location>
</feature>
<proteinExistence type="predicted"/>
<keyword evidence="2" id="KW-0812">Transmembrane</keyword>
<dbReference type="Proteomes" id="UP000198329">
    <property type="component" value="Chromosome I"/>
</dbReference>
<dbReference type="AlphaFoldDB" id="A0AAC9UHF8"/>
<sequence length="500" mass="56792">MDYTYFQNEKGNFTAKKLPTAKGKFISIKDESDQADFQDEIKEHKPRTIDEFITGYGYYYDDSTIYDVDLETFEEAIQKNKGNWLGDKKWLSTYWAELLDYVIDLEDGGVTFKNDWSLVSDIDAEELISTGLFQFSKSFTAAQWKVMLKKNKVNALRQLAEELEINADQKKEPLVNELTKVALKQSEKINTEIVHLQVSIKPMAELKESLKWAVDTYINDIQQALKSFDYPKMYIKAVWEHINPYNNKTHLGKLVSQEIKNIENSNSLGAPINNQESWIDAKTKHTLKPAIKIAFEYTNQENEATRRELRLDAIMFENGLTYFYGFCYLANATRTFRADRIEKDIAIVETGELISVEQLIKQQLEGLNNHSNENPLAKSVIQKANAQNKEKSSLFNNNQKQSPTNNQAPQKPSKSSVIVGWLLGLAAIGGAGSNFENKEFFAGMMCFFAIFLVIPPILNKLNAKNKKMAEEKGAISSNLTQKSANIFGLILILIAAFIGS</sequence>
<organism evidence="4 5">
    <name type="scientific">Pseudoalteromonas nigrifaciens</name>
    <dbReference type="NCBI Taxonomy" id="28109"/>
    <lineage>
        <taxon>Bacteria</taxon>
        <taxon>Pseudomonadati</taxon>
        <taxon>Pseudomonadota</taxon>
        <taxon>Gammaproteobacteria</taxon>
        <taxon>Alteromonadales</taxon>
        <taxon>Pseudoalteromonadaceae</taxon>
        <taxon>Pseudoalteromonas</taxon>
    </lineage>
</organism>
<protein>
    <recommendedName>
        <fullName evidence="3">WYL domain-containing protein</fullName>
    </recommendedName>
</protein>
<name>A0AAC9UHF8_9GAMM</name>